<dbReference type="AlphaFoldDB" id="A0A316H9J6"/>
<name>A0A316H9J6_9SPHI</name>
<sequence>MRILLLIIVFLFIVLIVNAQDTTAIKRMVCRFKVTRTSGSPEYGTGFILGHQNDTLYLATAGHVLRYRAKNAPIIVTIGDSADTLHACIKLYRDTDNGDSEDLAICSVVAKGYEYPKFIALDTLRTNMPVFYYHNEHLYAESGEGDQLLITRNKKAHTYKVYMPDVQGGDSGGPVFTSGASPYLTGIVISGDRSCEVLCISQILDIVKKELPPLNP</sequence>
<dbReference type="Proteomes" id="UP000245678">
    <property type="component" value="Unassembled WGS sequence"/>
</dbReference>
<proteinExistence type="predicted"/>
<dbReference type="SUPFAM" id="SSF50494">
    <property type="entry name" value="Trypsin-like serine proteases"/>
    <property type="match status" value="1"/>
</dbReference>
<evidence type="ECO:0000313" key="1">
    <source>
        <dbReference type="EMBL" id="PWK77186.1"/>
    </source>
</evidence>
<comment type="caution">
    <text evidence="1">The sequence shown here is derived from an EMBL/GenBank/DDBJ whole genome shotgun (WGS) entry which is preliminary data.</text>
</comment>
<evidence type="ECO:0000313" key="2">
    <source>
        <dbReference type="Proteomes" id="UP000245678"/>
    </source>
</evidence>
<protein>
    <submittedName>
        <fullName evidence="1">Trypsin</fullName>
    </submittedName>
</protein>
<dbReference type="EMBL" id="QGHA01000005">
    <property type="protein sequence ID" value="PWK77186.1"/>
    <property type="molecule type" value="Genomic_DNA"/>
</dbReference>
<dbReference type="RefSeq" id="WP_109608591.1">
    <property type="nucleotide sequence ID" value="NZ_QGHA01000005.1"/>
</dbReference>
<gene>
    <name evidence="1" type="ORF">LX99_02996</name>
</gene>
<organism evidence="1 2">
    <name type="scientific">Mucilaginibacter oryzae</name>
    <dbReference type="NCBI Taxonomy" id="468058"/>
    <lineage>
        <taxon>Bacteria</taxon>
        <taxon>Pseudomonadati</taxon>
        <taxon>Bacteroidota</taxon>
        <taxon>Sphingobacteriia</taxon>
        <taxon>Sphingobacteriales</taxon>
        <taxon>Sphingobacteriaceae</taxon>
        <taxon>Mucilaginibacter</taxon>
    </lineage>
</organism>
<dbReference type="InterPro" id="IPR009003">
    <property type="entry name" value="Peptidase_S1_PA"/>
</dbReference>
<reference evidence="1 2" key="1">
    <citation type="submission" date="2018-05" db="EMBL/GenBank/DDBJ databases">
        <title>Genomic Encyclopedia of Archaeal and Bacterial Type Strains, Phase II (KMG-II): from individual species to whole genera.</title>
        <authorList>
            <person name="Goeker M."/>
        </authorList>
    </citation>
    <scope>NUCLEOTIDE SEQUENCE [LARGE SCALE GENOMIC DNA]</scope>
    <source>
        <strain evidence="1 2">DSM 19975</strain>
    </source>
</reference>
<keyword evidence="2" id="KW-1185">Reference proteome</keyword>
<accession>A0A316H9J6</accession>